<dbReference type="EMBL" id="OCNE01000014">
    <property type="protein sequence ID" value="SOD64040.1"/>
    <property type="molecule type" value="Genomic_DNA"/>
</dbReference>
<protein>
    <submittedName>
        <fullName evidence="2">Uncharacterized protein</fullName>
    </submittedName>
</protein>
<evidence type="ECO:0000313" key="2">
    <source>
        <dbReference type="EMBL" id="SOD64040.1"/>
    </source>
</evidence>
<dbReference type="AlphaFoldDB" id="A0A286DZJ7"/>
<feature type="compositionally biased region" description="Acidic residues" evidence="1">
    <location>
        <begin position="109"/>
        <end position="128"/>
    </location>
</feature>
<feature type="compositionally biased region" description="Basic and acidic residues" evidence="1">
    <location>
        <begin position="137"/>
        <end position="146"/>
    </location>
</feature>
<gene>
    <name evidence="2" type="ORF">SAMN06297387_11419</name>
</gene>
<feature type="region of interest" description="Disordered" evidence="1">
    <location>
        <begin position="104"/>
        <end position="146"/>
    </location>
</feature>
<sequence length="146" mass="15760">MADISADYAGIAETAGKLSTQCNIIVPEIYSLLSTVGNLLDNGLYLEQASPALKTAYEEFSKSMHMAASNIQNWANLFTSLNDAFQNNDAELFAATLSSIDGEGGLEVTAEEVTTDTDDPPEWNDSEGLDGTPVEWNDDRTEISQT</sequence>
<name>A0A286DZJ7_9ACTN</name>
<organism evidence="2 3">
    <name type="scientific">Streptomyces zhaozhouensis</name>
    <dbReference type="NCBI Taxonomy" id="1300267"/>
    <lineage>
        <taxon>Bacteria</taxon>
        <taxon>Bacillati</taxon>
        <taxon>Actinomycetota</taxon>
        <taxon>Actinomycetes</taxon>
        <taxon>Kitasatosporales</taxon>
        <taxon>Streptomycetaceae</taxon>
        <taxon>Streptomyces</taxon>
    </lineage>
</organism>
<dbReference type="OrthoDB" id="4177371at2"/>
<dbReference type="RefSeq" id="WP_097232495.1">
    <property type="nucleotide sequence ID" value="NZ_OCNE01000014.1"/>
</dbReference>
<keyword evidence="3" id="KW-1185">Reference proteome</keyword>
<dbReference type="Proteomes" id="UP000219072">
    <property type="component" value="Unassembled WGS sequence"/>
</dbReference>
<evidence type="ECO:0000313" key="3">
    <source>
        <dbReference type="Proteomes" id="UP000219072"/>
    </source>
</evidence>
<reference evidence="2 3" key="1">
    <citation type="submission" date="2017-09" db="EMBL/GenBank/DDBJ databases">
        <authorList>
            <person name="Ehlers B."/>
            <person name="Leendertz F.H."/>
        </authorList>
    </citation>
    <scope>NUCLEOTIDE SEQUENCE [LARGE SCALE GENOMIC DNA]</scope>
    <source>
        <strain evidence="2 3">CGMCC 4.7095</strain>
    </source>
</reference>
<proteinExistence type="predicted"/>
<accession>A0A286DZJ7</accession>
<evidence type="ECO:0000256" key="1">
    <source>
        <dbReference type="SAM" id="MobiDB-lite"/>
    </source>
</evidence>